<dbReference type="PANTHER" id="PTHR43737:SF1">
    <property type="entry name" value="DUF1501 DOMAIN-CONTAINING PROTEIN"/>
    <property type="match status" value="1"/>
</dbReference>
<dbReference type="InterPro" id="IPR010869">
    <property type="entry name" value="DUF1501"/>
</dbReference>
<dbReference type="Proteomes" id="UP000005824">
    <property type="component" value="Unassembled WGS sequence"/>
</dbReference>
<evidence type="ECO:0008006" key="4">
    <source>
        <dbReference type="Google" id="ProtNLM"/>
    </source>
</evidence>
<evidence type="ECO:0000256" key="1">
    <source>
        <dbReference type="SAM" id="MobiDB-lite"/>
    </source>
</evidence>
<accession>B4D841</accession>
<dbReference type="EMBL" id="ABVL01000020">
    <property type="protein sequence ID" value="EDY17395.1"/>
    <property type="molecule type" value="Genomic_DNA"/>
</dbReference>
<keyword evidence="3" id="KW-1185">Reference proteome</keyword>
<evidence type="ECO:0000313" key="3">
    <source>
        <dbReference type="Proteomes" id="UP000005824"/>
    </source>
</evidence>
<feature type="region of interest" description="Disordered" evidence="1">
    <location>
        <begin position="462"/>
        <end position="487"/>
    </location>
</feature>
<gene>
    <name evidence="2" type="ORF">CfE428DRAFT_5081</name>
</gene>
<dbReference type="InParanoid" id="B4D841"/>
<comment type="caution">
    <text evidence="2">The sequence shown here is derived from an EMBL/GenBank/DDBJ whole genome shotgun (WGS) entry which is preliminary data.</text>
</comment>
<proteinExistence type="predicted"/>
<protein>
    <recommendedName>
        <fullName evidence="4">DUF1501 domain-containing protein</fullName>
    </recommendedName>
</protein>
<dbReference type="STRING" id="497964.CfE428DRAFT_5081"/>
<reference evidence="2 3" key="1">
    <citation type="journal article" date="2011" name="J. Bacteriol.">
        <title>Genome sequence of Chthoniobacter flavus Ellin428, an aerobic heterotrophic soil bacterium.</title>
        <authorList>
            <person name="Kant R."/>
            <person name="van Passel M.W."/>
            <person name="Palva A."/>
            <person name="Lucas S."/>
            <person name="Lapidus A."/>
            <person name="Glavina Del Rio T."/>
            <person name="Dalin E."/>
            <person name="Tice H."/>
            <person name="Bruce D."/>
            <person name="Goodwin L."/>
            <person name="Pitluck S."/>
            <person name="Larimer F.W."/>
            <person name="Land M.L."/>
            <person name="Hauser L."/>
            <person name="Sangwan P."/>
            <person name="de Vos W.M."/>
            <person name="Janssen P.H."/>
            <person name="Smidt H."/>
        </authorList>
    </citation>
    <scope>NUCLEOTIDE SEQUENCE [LARGE SCALE GENOMIC DNA]</scope>
    <source>
        <strain evidence="2 3">Ellin428</strain>
    </source>
</reference>
<dbReference type="RefSeq" id="WP_006982402.1">
    <property type="nucleotide sequence ID" value="NZ_ABVL01000020.1"/>
</dbReference>
<dbReference type="Pfam" id="PF07394">
    <property type="entry name" value="DUF1501"/>
    <property type="match status" value="1"/>
</dbReference>
<dbReference type="AlphaFoldDB" id="B4D841"/>
<dbReference type="PANTHER" id="PTHR43737">
    <property type="entry name" value="BLL7424 PROTEIN"/>
    <property type="match status" value="1"/>
</dbReference>
<evidence type="ECO:0000313" key="2">
    <source>
        <dbReference type="EMBL" id="EDY17395.1"/>
    </source>
</evidence>
<organism evidence="2 3">
    <name type="scientific">Chthoniobacter flavus Ellin428</name>
    <dbReference type="NCBI Taxonomy" id="497964"/>
    <lineage>
        <taxon>Bacteria</taxon>
        <taxon>Pseudomonadati</taxon>
        <taxon>Verrucomicrobiota</taxon>
        <taxon>Spartobacteria</taxon>
        <taxon>Chthoniobacterales</taxon>
        <taxon>Chthoniobacteraceae</taxon>
        <taxon>Chthoniobacter</taxon>
    </lineage>
</organism>
<sequence length="524" mass="55214">MKSNYLSELQSRRKFIRHAACAAVGSIGMSSVLRDLRFMSSALAQSNITDYKALICVFLNGGNDANNMIIPTIPAEWQSYAAARTSVLAIPNTDGGPATAQALTSRNGQAGYPANDHHTYGLHPAMPELAALFNNGHAAALFNVGTLSYPITKAQYNSGTVPKPPQLYSHSDQQTQWQTSIPDQPAVSGWGGRIGDLMTTPVNVNAGGQISMALTIAGSNIFEVGNVNAAPQYSVSTGGAVTISGVTGARLTAMQSLLSSDIASPDLQTKAYASVLNHAINEASIVSASITAQNTANPAFLNRFPAQVVPPNGGVPFTSSLMNQMKMVARLIDIGSRPYTGGGSYGLGMKRQIFFIQVGGYDTHTVQTASATSSNPSNATVILGAQAQLFAELSQTLNVFYQAMSDMGLANNVTAFTMSDFGRTFPSNGSGSDHGWGSHHFVVGGAVKGGATYGKLPTLTINGPDDTGTGRWIRRRPSINMPRPWRRGSGSTRAISAPFSPILAVLLLPTWALSKLHRGMFIAA</sequence>
<dbReference type="eggNOG" id="COG4102">
    <property type="taxonomic scope" value="Bacteria"/>
</dbReference>
<name>B4D841_9BACT</name>